<proteinExistence type="inferred from homology"/>
<dbReference type="GO" id="GO:0006635">
    <property type="term" value="P:fatty acid beta-oxidation"/>
    <property type="evidence" value="ECO:0007669"/>
    <property type="project" value="TreeGrafter"/>
</dbReference>
<sequence length="260" mass="28561">MNEGWNLEKVGHVAILSINRPKFMNALNTTMVEELDDILTKVEEDKEIRVLVITGAGEKSFIAGADIDQLSTMSPKDAKYLIDVGHKVFSKLEQLRIPTIAAINGYTLGGGLELALCNDIRICSQNAKFGLPEIKLGVIPGWGGPGRLTRTIGAGRAKNMVYRGIFINAQQALEYGLVTEVFNSIEELRDGALKIAEEIAQKAPITMEIDKHIINDVAINNNCINPSRDALALAYCFTTEDTKEGVKAFVEKRKPKFEGK</sequence>
<name>F4LXM7_TEPAE</name>
<dbReference type="STRING" id="1209989.TepRe1_1825"/>
<reference evidence="4" key="1">
    <citation type="journal article" date="2013" name="Genome Announc.">
        <title>First genome sequence of a syntrophic acetate-oxidizing bacterium, Tepidanaerobacter acetatoxydans strain Re1.</title>
        <authorList>
            <person name="Manzoor S."/>
            <person name="Bongcam-Rudloff E."/>
            <person name="Schnurer A."/>
            <person name="Muller B."/>
        </authorList>
    </citation>
    <scope>NUCLEOTIDE SEQUENCE [LARGE SCALE GENOMIC DNA]</scope>
    <source>
        <strain evidence="4">Re1</strain>
    </source>
</reference>
<evidence type="ECO:0000313" key="3">
    <source>
        <dbReference type="EMBL" id="CCP26787.1"/>
    </source>
</evidence>
<accession>F4LXM7</accession>
<dbReference type="KEGG" id="tep:TepRe1_1825"/>
<dbReference type="CDD" id="cd06558">
    <property type="entry name" value="crotonase-like"/>
    <property type="match status" value="1"/>
</dbReference>
<dbReference type="PATRIC" id="fig|1209989.3.peg.2270"/>
<dbReference type="SUPFAM" id="SSF52096">
    <property type="entry name" value="ClpP/crotonase"/>
    <property type="match status" value="1"/>
</dbReference>
<evidence type="ECO:0000256" key="1">
    <source>
        <dbReference type="ARBA" id="ARBA00005254"/>
    </source>
</evidence>
<dbReference type="KEGG" id="tae:TepiRe1_1966"/>
<dbReference type="Proteomes" id="UP000010802">
    <property type="component" value="Chromosome"/>
</dbReference>
<dbReference type="InterPro" id="IPR029045">
    <property type="entry name" value="ClpP/crotonase-like_dom_sf"/>
</dbReference>
<dbReference type="HOGENOM" id="CLU_009834_7_6_9"/>
<evidence type="ECO:0000256" key="2">
    <source>
        <dbReference type="ARBA" id="ARBA00023239"/>
    </source>
</evidence>
<dbReference type="PANTHER" id="PTHR11941:SF54">
    <property type="entry name" value="ENOYL-COA HYDRATASE, MITOCHONDRIAL"/>
    <property type="match status" value="1"/>
</dbReference>
<dbReference type="EMBL" id="HF563609">
    <property type="protein sequence ID" value="CCP26787.1"/>
    <property type="molecule type" value="Genomic_DNA"/>
</dbReference>
<dbReference type="GO" id="GO:0016853">
    <property type="term" value="F:isomerase activity"/>
    <property type="evidence" value="ECO:0007669"/>
    <property type="project" value="UniProtKB-KW"/>
</dbReference>
<keyword evidence="2 3" id="KW-0456">Lyase</keyword>
<protein>
    <submittedName>
        <fullName evidence="3">Enoyl-CoA hydratase-isomerase</fullName>
        <ecNumber evidence="3">4.2.1.17</ecNumber>
    </submittedName>
</protein>
<dbReference type="Pfam" id="PF00378">
    <property type="entry name" value="ECH_1"/>
    <property type="match status" value="1"/>
</dbReference>
<dbReference type="InterPro" id="IPR001753">
    <property type="entry name" value="Enoyl-CoA_hydra/iso"/>
</dbReference>
<dbReference type="FunFam" id="3.90.226.10:FF:000009">
    <property type="entry name" value="Carnitinyl-CoA dehydratase"/>
    <property type="match status" value="1"/>
</dbReference>
<organism evidence="3 4">
    <name type="scientific">Tepidanaerobacter acetatoxydans (strain DSM 21804 / JCM 16047 / Re1)</name>
    <dbReference type="NCBI Taxonomy" id="1209989"/>
    <lineage>
        <taxon>Bacteria</taxon>
        <taxon>Bacillati</taxon>
        <taxon>Bacillota</taxon>
        <taxon>Clostridia</taxon>
        <taxon>Thermosediminibacterales</taxon>
        <taxon>Tepidanaerobacteraceae</taxon>
        <taxon>Tepidanaerobacter</taxon>
    </lineage>
</organism>
<dbReference type="PANTHER" id="PTHR11941">
    <property type="entry name" value="ENOYL-COA HYDRATASE-RELATED"/>
    <property type="match status" value="1"/>
</dbReference>
<dbReference type="AlphaFoldDB" id="F4LXM7"/>
<dbReference type="Gene3D" id="1.10.12.10">
    <property type="entry name" value="Lyase 2-enoyl-coa Hydratase, Chain A, domain 2"/>
    <property type="match status" value="1"/>
</dbReference>
<dbReference type="eggNOG" id="COG1024">
    <property type="taxonomic scope" value="Bacteria"/>
</dbReference>
<dbReference type="EC" id="4.2.1.17" evidence="3"/>
<dbReference type="OrthoDB" id="9775794at2"/>
<keyword evidence="3" id="KW-0413">Isomerase</keyword>
<keyword evidence="4" id="KW-1185">Reference proteome</keyword>
<dbReference type="RefSeq" id="WP_013778878.1">
    <property type="nucleotide sequence ID" value="NC_015519.1"/>
</dbReference>
<comment type="similarity">
    <text evidence="1">Belongs to the enoyl-CoA hydratase/isomerase family.</text>
</comment>
<evidence type="ECO:0000313" key="4">
    <source>
        <dbReference type="Proteomes" id="UP000010802"/>
    </source>
</evidence>
<accession>L0S4P1</accession>
<dbReference type="GO" id="GO:0004300">
    <property type="term" value="F:enoyl-CoA hydratase activity"/>
    <property type="evidence" value="ECO:0007669"/>
    <property type="project" value="UniProtKB-EC"/>
</dbReference>
<gene>
    <name evidence="3" type="primary">paaF</name>
    <name evidence="3" type="ordered locus">TEPIRE1_1966</name>
</gene>
<dbReference type="InterPro" id="IPR014748">
    <property type="entry name" value="Enoyl-CoA_hydra_C"/>
</dbReference>
<dbReference type="Gene3D" id="3.90.226.10">
    <property type="entry name" value="2-enoyl-CoA Hydratase, Chain A, domain 1"/>
    <property type="match status" value="1"/>
</dbReference>